<dbReference type="Pfam" id="PF08486">
    <property type="entry name" value="SpoIID"/>
    <property type="match status" value="1"/>
</dbReference>
<evidence type="ECO:0000256" key="1">
    <source>
        <dbReference type="SAM" id="Phobius"/>
    </source>
</evidence>
<dbReference type="RefSeq" id="WP_122899560.1">
    <property type="nucleotide sequence ID" value="NZ_RHIB01000002.1"/>
</dbReference>
<evidence type="ECO:0000313" key="4">
    <source>
        <dbReference type="Proteomes" id="UP000278746"/>
    </source>
</evidence>
<accession>A0A3M7TRA2</accession>
<feature type="transmembrane region" description="Helical" evidence="1">
    <location>
        <begin position="5"/>
        <end position="27"/>
    </location>
</feature>
<dbReference type="PANTHER" id="PTHR30032:SF4">
    <property type="entry name" value="AMIDASE ENHANCER"/>
    <property type="match status" value="1"/>
</dbReference>
<dbReference type="OrthoDB" id="9794671at2"/>
<dbReference type="AlphaFoldDB" id="A0A3M7TRA2"/>
<dbReference type="NCBIfam" id="TIGR02870">
    <property type="entry name" value="spore_II_D"/>
    <property type="match status" value="1"/>
</dbReference>
<sequence length="346" mass="38119">MKQFIFVGIILMGVILVIPSLLVVWFAGDEPEQAAQEATASIDSLQQQEETQSAQSAGGELTVSVFRSQSETIEEVDFESYIAGVVASEMPASYEKEALKAQALTARTYIIRQLTSPSDVNIPEGADVTDTVMHQVFQDQEELKARHGDNYEDMMAKIEEAVAETKGEVITFNGSPITATFFSTSNGYTENSEEYWENEIPYLRSVESPWDKESPRFSGERTFTVPEFESTLGVSVAGISGSAIGEITERTTGGRVGKVRFGDTEFTGREIRDKLELDSSDFTITRNGTEIVVTTRGWGHGVGMSQFGADGMAKEGKTYQDIIHHYYKDVQITEAENILGSFTAKK</sequence>
<protein>
    <submittedName>
        <fullName evidence="3">Stage II sporulation protein D</fullName>
    </submittedName>
</protein>
<reference evidence="3 4" key="1">
    <citation type="submission" date="2018-10" db="EMBL/GenBank/DDBJ databases">
        <title>Bacillus Keqinensis sp. nov., a moderately halophilic bacterium isolated from a saline-alkaline lake.</title>
        <authorList>
            <person name="Wang H."/>
        </authorList>
    </citation>
    <scope>NUCLEOTIDE SEQUENCE [LARGE SCALE GENOMIC DNA]</scope>
    <source>
        <strain evidence="3 4">KQ-3</strain>
    </source>
</reference>
<dbReference type="EMBL" id="RHIB01000002">
    <property type="protein sequence ID" value="RNA67797.1"/>
    <property type="molecule type" value="Genomic_DNA"/>
</dbReference>
<feature type="domain" description="Sporulation stage II protein D amidase enhancer LytB N-terminal" evidence="2">
    <location>
        <begin position="69"/>
        <end position="172"/>
    </location>
</feature>
<name>A0A3M7TRA2_9BACI</name>
<gene>
    <name evidence="3" type="primary">spoIID</name>
    <name evidence="3" type="ORF">EBO34_13895</name>
</gene>
<dbReference type="InterPro" id="IPR014225">
    <property type="entry name" value="Spore_II_D_firmicutes"/>
</dbReference>
<dbReference type="NCBIfam" id="TIGR02669">
    <property type="entry name" value="SpoIID_LytB"/>
    <property type="match status" value="1"/>
</dbReference>
<dbReference type="GO" id="GO:0030435">
    <property type="term" value="P:sporulation resulting in formation of a cellular spore"/>
    <property type="evidence" value="ECO:0007669"/>
    <property type="project" value="InterPro"/>
</dbReference>
<dbReference type="InterPro" id="IPR051922">
    <property type="entry name" value="Bact_Sporulation_Assoc"/>
</dbReference>
<organism evidence="3 4">
    <name type="scientific">Alteribacter keqinensis</name>
    <dbReference type="NCBI Taxonomy" id="2483800"/>
    <lineage>
        <taxon>Bacteria</taxon>
        <taxon>Bacillati</taxon>
        <taxon>Bacillota</taxon>
        <taxon>Bacilli</taxon>
        <taxon>Bacillales</taxon>
        <taxon>Bacillaceae</taxon>
        <taxon>Alteribacter</taxon>
    </lineage>
</organism>
<dbReference type="GO" id="GO:0030288">
    <property type="term" value="C:outer membrane-bounded periplasmic space"/>
    <property type="evidence" value="ECO:0007669"/>
    <property type="project" value="TreeGrafter"/>
</dbReference>
<evidence type="ECO:0000313" key="3">
    <source>
        <dbReference type="EMBL" id="RNA67797.1"/>
    </source>
</evidence>
<keyword evidence="4" id="KW-1185">Reference proteome</keyword>
<dbReference type="InterPro" id="IPR013486">
    <property type="entry name" value="SpoIID/LytB"/>
</dbReference>
<proteinExistence type="predicted"/>
<keyword evidence="1" id="KW-0812">Transmembrane</keyword>
<dbReference type="InterPro" id="IPR013693">
    <property type="entry name" value="SpoIID/LytB_N"/>
</dbReference>
<dbReference type="Proteomes" id="UP000278746">
    <property type="component" value="Unassembled WGS sequence"/>
</dbReference>
<keyword evidence="1" id="KW-1133">Transmembrane helix</keyword>
<dbReference type="PANTHER" id="PTHR30032">
    <property type="entry name" value="N-ACETYLMURAMOYL-L-ALANINE AMIDASE-RELATED"/>
    <property type="match status" value="1"/>
</dbReference>
<comment type="caution">
    <text evidence="3">The sequence shown here is derived from an EMBL/GenBank/DDBJ whole genome shotgun (WGS) entry which is preliminary data.</text>
</comment>
<keyword evidence="1" id="KW-0472">Membrane</keyword>
<evidence type="ECO:0000259" key="2">
    <source>
        <dbReference type="Pfam" id="PF08486"/>
    </source>
</evidence>